<dbReference type="InterPro" id="IPR012132">
    <property type="entry name" value="GMC_OxRdtase"/>
</dbReference>
<dbReference type="EMBL" id="MU006569">
    <property type="protein sequence ID" value="KAF2748566.1"/>
    <property type="molecule type" value="Genomic_DNA"/>
</dbReference>
<comment type="similarity">
    <text evidence="1 3">Belongs to the GMC oxidoreductase family.</text>
</comment>
<dbReference type="GO" id="GO:0016614">
    <property type="term" value="F:oxidoreductase activity, acting on CH-OH group of donors"/>
    <property type="evidence" value="ECO:0007669"/>
    <property type="project" value="InterPro"/>
</dbReference>
<feature type="domain" description="Glucose-methanol-choline oxidoreductase N-terminal" evidence="5">
    <location>
        <begin position="267"/>
        <end position="281"/>
    </location>
</feature>
<evidence type="ECO:0000313" key="6">
    <source>
        <dbReference type="EMBL" id="KAF2748566.1"/>
    </source>
</evidence>
<feature type="domain" description="Glucose-methanol-choline oxidoreductase N-terminal" evidence="4">
    <location>
        <begin position="86"/>
        <end position="109"/>
    </location>
</feature>
<gene>
    <name evidence="6" type="ORF">M011DRAFT_442058</name>
</gene>
<dbReference type="Gene3D" id="3.50.50.60">
    <property type="entry name" value="FAD/NAD(P)-binding domain"/>
    <property type="match status" value="1"/>
</dbReference>
<evidence type="ECO:0000259" key="4">
    <source>
        <dbReference type="PROSITE" id="PS00623"/>
    </source>
</evidence>
<dbReference type="SUPFAM" id="SSF51905">
    <property type="entry name" value="FAD/NAD(P)-binding domain"/>
    <property type="match status" value="1"/>
</dbReference>
<sequence>MSAAAFAKQSFDYIIVGGGTAGLVLAARLSEDPNVTVGVLEAGENHLDDVLVDAPNLFMQMLGKEAYDWKYKTVPQKNGIHGWVRGKMLGGSSGINFNMFSMASRQDLDNWVELGNEGWGFDDLAPYYRKFEQYHAAENTLADKINNKYLDKSLRGTEGPIHEVWPKTCLNAGYPMPKDPRTGSAIGGFNQLLTVNPEHARRSYAAREYYQPNAHRENLSVLTGALVTKIELEKNEGEEVVATGVSFSVKGTSHTVHANKEVIVCGGTVNSPQVLELSGIGSRDVLGKAGVKQVVELPSVGENLNDHTACALAVQVKDEFPTGEALLRNPELIQQAMQAYLEHKTGPFASATSTTGFASLSLVDPHLENPRAHIESLLSSFQVDDPAGRNSLLAKQLENPKEAVCQTIALPIGANITNVSDPASLFVHDAPGNWLIIGACSTRSLSRGSIHISSSNPTEQPTIDPAYNTHPLDVDLQARSILHVASLANVEPLASHLVRDEHGDPIVIPNMREKGIVFPKTLGQARKLVEVATVTEYHPIGTCAMLPREKGGVVNAECRVYGTKNVRVVDASVFPTHVQGNIVSLVYAVAENAADIIKREK</sequence>
<evidence type="ECO:0000313" key="7">
    <source>
        <dbReference type="Proteomes" id="UP000799440"/>
    </source>
</evidence>
<proteinExistence type="inferred from homology"/>
<dbReference type="OrthoDB" id="269227at2759"/>
<dbReference type="Pfam" id="PF05199">
    <property type="entry name" value="GMC_oxred_C"/>
    <property type="match status" value="1"/>
</dbReference>
<keyword evidence="2 3" id="KW-0274">FAD</keyword>
<dbReference type="PANTHER" id="PTHR11552:SF210">
    <property type="entry name" value="GLUCOSE-METHANOL-CHOLINE OXIDOREDUCTASE N-TERMINAL DOMAIN-CONTAINING PROTEIN-RELATED"/>
    <property type="match status" value="1"/>
</dbReference>
<keyword evidence="7" id="KW-1185">Reference proteome</keyword>
<dbReference type="InterPro" id="IPR000172">
    <property type="entry name" value="GMC_OxRdtase_N"/>
</dbReference>
<protein>
    <submittedName>
        <fullName evidence="6">GMC oxidoreductase</fullName>
    </submittedName>
</protein>
<comment type="cofactor">
    <cofactor evidence="2">
        <name>FAD</name>
        <dbReference type="ChEBI" id="CHEBI:57692"/>
    </cofactor>
</comment>
<keyword evidence="3" id="KW-0285">Flavoprotein</keyword>
<dbReference type="Pfam" id="PF00732">
    <property type="entry name" value="GMC_oxred_N"/>
    <property type="match status" value="1"/>
</dbReference>
<evidence type="ECO:0000256" key="1">
    <source>
        <dbReference type="ARBA" id="ARBA00010790"/>
    </source>
</evidence>
<name>A0A6A6VFI2_9PLEO</name>
<dbReference type="Proteomes" id="UP000799440">
    <property type="component" value="Unassembled WGS sequence"/>
</dbReference>
<dbReference type="PANTHER" id="PTHR11552">
    <property type="entry name" value="GLUCOSE-METHANOL-CHOLINE GMC OXIDOREDUCTASE"/>
    <property type="match status" value="1"/>
</dbReference>
<feature type="binding site" evidence="2">
    <location>
        <position position="227"/>
    </location>
    <ligand>
        <name>FAD</name>
        <dbReference type="ChEBI" id="CHEBI:57692"/>
    </ligand>
</feature>
<organism evidence="6 7">
    <name type="scientific">Sporormia fimetaria CBS 119925</name>
    <dbReference type="NCBI Taxonomy" id="1340428"/>
    <lineage>
        <taxon>Eukaryota</taxon>
        <taxon>Fungi</taxon>
        <taxon>Dikarya</taxon>
        <taxon>Ascomycota</taxon>
        <taxon>Pezizomycotina</taxon>
        <taxon>Dothideomycetes</taxon>
        <taxon>Pleosporomycetidae</taxon>
        <taxon>Pleosporales</taxon>
        <taxon>Sporormiaceae</taxon>
        <taxon>Sporormia</taxon>
    </lineage>
</organism>
<evidence type="ECO:0000259" key="5">
    <source>
        <dbReference type="PROSITE" id="PS00624"/>
    </source>
</evidence>
<dbReference type="PROSITE" id="PS00624">
    <property type="entry name" value="GMC_OXRED_2"/>
    <property type="match status" value="1"/>
</dbReference>
<dbReference type="PIRSF" id="PIRSF000137">
    <property type="entry name" value="Alcohol_oxidase"/>
    <property type="match status" value="1"/>
</dbReference>
<accession>A0A6A6VFI2</accession>
<reference evidence="6" key="1">
    <citation type="journal article" date="2020" name="Stud. Mycol.">
        <title>101 Dothideomycetes genomes: a test case for predicting lifestyles and emergence of pathogens.</title>
        <authorList>
            <person name="Haridas S."/>
            <person name="Albert R."/>
            <person name="Binder M."/>
            <person name="Bloem J."/>
            <person name="Labutti K."/>
            <person name="Salamov A."/>
            <person name="Andreopoulos B."/>
            <person name="Baker S."/>
            <person name="Barry K."/>
            <person name="Bills G."/>
            <person name="Bluhm B."/>
            <person name="Cannon C."/>
            <person name="Castanera R."/>
            <person name="Culley D."/>
            <person name="Daum C."/>
            <person name="Ezra D."/>
            <person name="Gonzalez J."/>
            <person name="Henrissat B."/>
            <person name="Kuo A."/>
            <person name="Liang C."/>
            <person name="Lipzen A."/>
            <person name="Lutzoni F."/>
            <person name="Magnuson J."/>
            <person name="Mondo S."/>
            <person name="Nolan M."/>
            <person name="Ohm R."/>
            <person name="Pangilinan J."/>
            <person name="Park H.-J."/>
            <person name="Ramirez L."/>
            <person name="Alfaro M."/>
            <person name="Sun H."/>
            <person name="Tritt A."/>
            <person name="Yoshinaga Y."/>
            <person name="Zwiers L.-H."/>
            <person name="Turgeon B."/>
            <person name="Goodwin S."/>
            <person name="Spatafora J."/>
            <person name="Crous P."/>
            <person name="Grigoriev I."/>
        </authorList>
    </citation>
    <scope>NUCLEOTIDE SEQUENCE</scope>
    <source>
        <strain evidence="6">CBS 119925</strain>
    </source>
</reference>
<dbReference type="SUPFAM" id="SSF54373">
    <property type="entry name" value="FAD-linked reductases, C-terminal domain"/>
    <property type="match status" value="1"/>
</dbReference>
<evidence type="ECO:0000256" key="3">
    <source>
        <dbReference type="RuleBase" id="RU003968"/>
    </source>
</evidence>
<dbReference type="GO" id="GO:0050660">
    <property type="term" value="F:flavin adenine dinucleotide binding"/>
    <property type="evidence" value="ECO:0007669"/>
    <property type="project" value="InterPro"/>
</dbReference>
<dbReference type="PROSITE" id="PS00623">
    <property type="entry name" value="GMC_OXRED_1"/>
    <property type="match status" value="1"/>
</dbReference>
<dbReference type="AlphaFoldDB" id="A0A6A6VFI2"/>
<dbReference type="InterPro" id="IPR036188">
    <property type="entry name" value="FAD/NAD-bd_sf"/>
</dbReference>
<dbReference type="Gene3D" id="3.30.560.10">
    <property type="entry name" value="Glucose Oxidase, domain 3"/>
    <property type="match status" value="1"/>
</dbReference>
<dbReference type="InterPro" id="IPR007867">
    <property type="entry name" value="GMC_OxRtase_C"/>
</dbReference>
<evidence type="ECO:0000256" key="2">
    <source>
        <dbReference type="PIRSR" id="PIRSR000137-2"/>
    </source>
</evidence>